<feature type="transmembrane region" description="Helical" evidence="1">
    <location>
        <begin position="33"/>
        <end position="53"/>
    </location>
</feature>
<accession>A0A916NY42</accession>
<dbReference type="AlphaFoldDB" id="A0A916NY42"/>
<protein>
    <submittedName>
        <fullName evidence="2">Uncharacterized protein</fullName>
    </submittedName>
</protein>
<dbReference type="InterPro" id="IPR048147">
    <property type="entry name" value="CBO0543-like"/>
</dbReference>
<dbReference type="NCBIfam" id="NF041644">
    <property type="entry name" value="CBO0543_fam"/>
    <property type="match status" value="1"/>
</dbReference>
<gene>
    <name evidence="2" type="ORF">PAESOLCIP111_03965</name>
</gene>
<dbReference type="Proteomes" id="UP000693672">
    <property type="component" value="Unassembled WGS sequence"/>
</dbReference>
<organism evidence="2 3">
    <name type="scientific">Paenibacillus solanacearum</name>
    <dbReference type="NCBI Taxonomy" id="2048548"/>
    <lineage>
        <taxon>Bacteria</taxon>
        <taxon>Bacillati</taxon>
        <taxon>Bacillota</taxon>
        <taxon>Bacilli</taxon>
        <taxon>Bacillales</taxon>
        <taxon>Paenibacillaceae</taxon>
        <taxon>Paenibacillus</taxon>
    </lineage>
</organism>
<comment type="caution">
    <text evidence="2">The sequence shown here is derived from an EMBL/GenBank/DDBJ whole genome shotgun (WGS) entry which is preliminary data.</text>
</comment>
<reference evidence="2" key="1">
    <citation type="submission" date="2021-06" db="EMBL/GenBank/DDBJ databases">
        <authorList>
            <person name="Criscuolo A."/>
        </authorList>
    </citation>
    <scope>NUCLEOTIDE SEQUENCE</scope>
    <source>
        <strain evidence="2">CIP111600</strain>
    </source>
</reference>
<evidence type="ECO:0000256" key="1">
    <source>
        <dbReference type="SAM" id="Phobius"/>
    </source>
</evidence>
<keyword evidence="1" id="KW-0472">Membrane</keyword>
<evidence type="ECO:0000313" key="3">
    <source>
        <dbReference type="Proteomes" id="UP000693672"/>
    </source>
</evidence>
<keyword evidence="1" id="KW-0812">Transmembrane</keyword>
<proteinExistence type="predicted"/>
<dbReference type="EMBL" id="CAJVAS010000019">
    <property type="protein sequence ID" value="CAG7638664.1"/>
    <property type="molecule type" value="Genomic_DNA"/>
</dbReference>
<feature type="transmembrane region" description="Helical" evidence="1">
    <location>
        <begin position="6"/>
        <end position="21"/>
    </location>
</feature>
<sequence length="93" mass="10654">MDTIILYSAWIVTAILLLILINRRNWIEAQVSFLFMQVPSWLFGAIVVQGGLIEYPVGFLSMAYRASFTFEFSYFRLLAPSSTFISPKQEHGL</sequence>
<evidence type="ECO:0000313" key="2">
    <source>
        <dbReference type="EMBL" id="CAG7638664.1"/>
    </source>
</evidence>
<keyword evidence="3" id="KW-1185">Reference proteome</keyword>
<name>A0A916NY42_9BACL</name>
<keyword evidence="1" id="KW-1133">Transmembrane helix</keyword>